<comment type="catalytic activity">
    <reaction evidence="13">
        <text>cytidine(967) in 16S rRNA + S-adenosyl-L-methionine = 5-methylcytidine(967) in 16S rRNA + S-adenosyl-L-homocysteine + H(+)</text>
        <dbReference type="Rhea" id="RHEA:42748"/>
        <dbReference type="Rhea" id="RHEA-COMP:10219"/>
        <dbReference type="Rhea" id="RHEA-COMP:10220"/>
        <dbReference type="ChEBI" id="CHEBI:15378"/>
        <dbReference type="ChEBI" id="CHEBI:57856"/>
        <dbReference type="ChEBI" id="CHEBI:59789"/>
        <dbReference type="ChEBI" id="CHEBI:74483"/>
        <dbReference type="ChEBI" id="CHEBI:82748"/>
        <dbReference type="EC" id="2.1.1.176"/>
    </reaction>
</comment>
<name>A9BE43_PROM4</name>
<evidence type="ECO:0000256" key="1">
    <source>
        <dbReference type="ARBA" id="ARBA00002724"/>
    </source>
</evidence>
<dbReference type="GO" id="GO:0005737">
    <property type="term" value="C:cytoplasm"/>
    <property type="evidence" value="ECO:0007669"/>
    <property type="project" value="UniProtKB-SubCell"/>
</dbReference>
<dbReference type="SUPFAM" id="SSF48013">
    <property type="entry name" value="NusB-like"/>
    <property type="match status" value="1"/>
</dbReference>
<dbReference type="HOGENOM" id="CLU_005316_0_1_3"/>
<evidence type="ECO:0000256" key="10">
    <source>
        <dbReference type="ARBA" id="ARBA00022884"/>
    </source>
</evidence>
<sequence length="432" mass="48010">MPRMAAWKVLQAVSAGAYAETALDQVLNKYSMKAIDKALTTEIAYGSIRQRKYLDSWIDNLAKISALKQPPRLRWLLHIGLYQIFLMERIPVSAVVNTTVQLAKNNNLNKLSSVVNGILRNAIRIREAGQGLPFKSNASEELAQSFSIPLWLANSLITWRGEQGAKSIAMAFNQPPAFDLRINRCKTNPRSVQEIFDKFGITSLPIKGCTSGLQITSGMGDLRKWPGYEGGEWSVQDRSSQWIAPLLEAEPGDRILDACSAPGGKATHLAELIDDNGEIWAVDRSPKRLQKVSENATRLGLNSLKCLAADASMLLDCKPHWKGYFQRILVDAPCSGLGTLSRNPDARWRMTPEKIDELIILQARLLRGVLPLLSPGGRIVYSTCTMHPEENFKQVGEFLALHPKVKLKYQNQIWPDDAQSGDGFYAAVIDID</sequence>
<comment type="similarity">
    <text evidence="3 14">Belongs to the class I-like SAM-binding methyltransferase superfamily. RsmB/NOP family.</text>
</comment>
<proteinExistence type="inferred from homology"/>
<keyword evidence="5" id="KW-0963">Cytoplasm</keyword>
<dbReference type="Proteomes" id="UP000000788">
    <property type="component" value="Chromosome"/>
</dbReference>
<dbReference type="STRING" id="93059.P9211_04221"/>
<feature type="binding site" evidence="14">
    <location>
        <position position="283"/>
    </location>
    <ligand>
        <name>S-adenosyl-L-methionine</name>
        <dbReference type="ChEBI" id="CHEBI:59789"/>
    </ligand>
</feature>
<feature type="binding site" evidence="14">
    <location>
        <position position="331"/>
    </location>
    <ligand>
        <name>S-adenosyl-L-methionine</name>
        <dbReference type="ChEBI" id="CHEBI:59789"/>
    </ligand>
</feature>
<dbReference type="GO" id="GO:0003723">
    <property type="term" value="F:RNA binding"/>
    <property type="evidence" value="ECO:0007669"/>
    <property type="project" value="UniProtKB-UniRule"/>
</dbReference>
<dbReference type="InterPro" id="IPR054728">
    <property type="entry name" value="RsmB-like_ferredoxin"/>
</dbReference>
<dbReference type="KEGG" id="pmj:P9211_04221"/>
<dbReference type="InterPro" id="IPR018314">
    <property type="entry name" value="RsmB/NOL1/NOP2-like_CS"/>
</dbReference>
<dbReference type="Gene3D" id="3.40.50.150">
    <property type="entry name" value="Vaccinia Virus protein VP39"/>
    <property type="match status" value="1"/>
</dbReference>
<dbReference type="eggNOG" id="COG0144">
    <property type="taxonomic scope" value="Bacteria"/>
</dbReference>
<accession>A9BE43</accession>
<comment type="subcellular location">
    <subcellularLocation>
        <location evidence="2">Cytoplasm</location>
    </subcellularLocation>
</comment>
<keyword evidence="10 14" id="KW-0694">RNA-binding</keyword>
<dbReference type="GO" id="GO:0006355">
    <property type="term" value="P:regulation of DNA-templated transcription"/>
    <property type="evidence" value="ECO:0007669"/>
    <property type="project" value="InterPro"/>
</dbReference>
<dbReference type="InterPro" id="IPR049560">
    <property type="entry name" value="MeTrfase_RsmB-F_NOP2_cat"/>
</dbReference>
<feature type="active site" description="Nucleophile" evidence="14">
    <location>
        <position position="384"/>
    </location>
</feature>
<dbReference type="InterPro" id="IPR001678">
    <property type="entry name" value="MeTrfase_RsmB-F_NOP2_dom"/>
</dbReference>
<dbReference type="NCBIfam" id="NF011493">
    <property type="entry name" value="PRK14901.1"/>
    <property type="match status" value="1"/>
</dbReference>
<dbReference type="InterPro" id="IPR029063">
    <property type="entry name" value="SAM-dependent_MTases_sf"/>
</dbReference>
<dbReference type="PROSITE" id="PS01153">
    <property type="entry name" value="NOL1_NOP2_SUN"/>
    <property type="match status" value="1"/>
</dbReference>
<dbReference type="Gene3D" id="1.10.940.10">
    <property type="entry name" value="NusB-like"/>
    <property type="match status" value="1"/>
</dbReference>
<evidence type="ECO:0000259" key="15">
    <source>
        <dbReference type="PROSITE" id="PS51686"/>
    </source>
</evidence>
<dbReference type="InterPro" id="IPR023267">
    <property type="entry name" value="RCMT"/>
</dbReference>
<feature type="binding site" evidence="14">
    <location>
        <position position="310"/>
    </location>
    <ligand>
        <name>S-adenosyl-L-methionine</name>
        <dbReference type="ChEBI" id="CHEBI:59789"/>
    </ligand>
</feature>
<dbReference type="AlphaFoldDB" id="A9BE43"/>
<dbReference type="CDD" id="cd02440">
    <property type="entry name" value="AdoMet_MTases"/>
    <property type="match status" value="1"/>
</dbReference>
<evidence type="ECO:0000256" key="13">
    <source>
        <dbReference type="ARBA" id="ARBA00047283"/>
    </source>
</evidence>
<evidence type="ECO:0000256" key="9">
    <source>
        <dbReference type="ARBA" id="ARBA00022691"/>
    </source>
</evidence>
<dbReference type="Pfam" id="PF22458">
    <property type="entry name" value="RsmF-B_ferredox"/>
    <property type="match status" value="1"/>
</dbReference>
<evidence type="ECO:0000256" key="6">
    <source>
        <dbReference type="ARBA" id="ARBA00022552"/>
    </source>
</evidence>
<feature type="domain" description="SAM-dependent MTase RsmB/NOP-type" evidence="15">
    <location>
        <begin position="168"/>
        <end position="432"/>
    </location>
</feature>
<evidence type="ECO:0000256" key="12">
    <source>
        <dbReference type="ARBA" id="ARBA00031088"/>
    </source>
</evidence>
<dbReference type="Pfam" id="PF01189">
    <property type="entry name" value="Methyltr_RsmB-F"/>
    <property type="match status" value="1"/>
</dbReference>
<keyword evidence="17" id="KW-1185">Reference proteome</keyword>
<dbReference type="PANTHER" id="PTHR22807">
    <property type="entry name" value="NOP2 YEAST -RELATED NOL1/NOP2/FMU SUN DOMAIN-CONTAINING"/>
    <property type="match status" value="1"/>
</dbReference>
<dbReference type="InterPro" id="IPR035926">
    <property type="entry name" value="NusB-like_sf"/>
</dbReference>
<keyword evidence="8 14" id="KW-0808">Transferase</keyword>
<reference evidence="16 17" key="1">
    <citation type="journal article" date="2007" name="PLoS Genet.">
        <title>Patterns and implications of gene gain and loss in the evolution of Prochlorococcus.</title>
        <authorList>
            <person name="Kettler G.C."/>
            <person name="Martiny A.C."/>
            <person name="Huang K."/>
            <person name="Zucker J."/>
            <person name="Coleman M.L."/>
            <person name="Rodrigue S."/>
            <person name="Chen F."/>
            <person name="Lapidus A."/>
            <person name="Ferriera S."/>
            <person name="Johnson J."/>
            <person name="Steglich C."/>
            <person name="Church G.M."/>
            <person name="Richardson P."/>
            <person name="Chisholm S.W."/>
        </authorList>
    </citation>
    <scope>NUCLEOTIDE SEQUENCE [LARGE SCALE GENOMIC DNA]</scope>
    <source>
        <strain evidence="17">MIT 9211</strain>
    </source>
</reference>
<dbReference type="eggNOG" id="COG0781">
    <property type="taxonomic scope" value="Bacteria"/>
</dbReference>
<dbReference type="SUPFAM" id="SSF53335">
    <property type="entry name" value="S-adenosyl-L-methionine-dependent methyltransferases"/>
    <property type="match status" value="1"/>
</dbReference>
<feature type="binding site" evidence="14">
    <location>
        <begin position="259"/>
        <end position="265"/>
    </location>
    <ligand>
        <name>S-adenosyl-L-methionine</name>
        <dbReference type="ChEBI" id="CHEBI:59789"/>
    </ligand>
</feature>
<dbReference type="GO" id="GO:0008649">
    <property type="term" value="F:rRNA methyltransferase activity"/>
    <property type="evidence" value="ECO:0007669"/>
    <property type="project" value="InterPro"/>
</dbReference>
<keyword evidence="7 14" id="KW-0489">Methyltransferase</keyword>
<dbReference type="InterPro" id="IPR004573">
    <property type="entry name" value="rRNA_ssu_MeTfrase_B"/>
</dbReference>
<evidence type="ECO:0000256" key="14">
    <source>
        <dbReference type="PROSITE-ProRule" id="PRU01023"/>
    </source>
</evidence>
<evidence type="ECO:0000256" key="2">
    <source>
        <dbReference type="ARBA" id="ARBA00004496"/>
    </source>
</evidence>
<evidence type="ECO:0000313" key="17">
    <source>
        <dbReference type="Proteomes" id="UP000000788"/>
    </source>
</evidence>
<dbReference type="PROSITE" id="PS51686">
    <property type="entry name" value="SAM_MT_RSMB_NOP"/>
    <property type="match status" value="1"/>
</dbReference>
<evidence type="ECO:0000256" key="4">
    <source>
        <dbReference type="ARBA" id="ARBA00012140"/>
    </source>
</evidence>
<evidence type="ECO:0000256" key="7">
    <source>
        <dbReference type="ARBA" id="ARBA00022603"/>
    </source>
</evidence>
<dbReference type="EMBL" id="CP000878">
    <property type="protein sequence ID" value="ABX08353.1"/>
    <property type="molecule type" value="Genomic_DNA"/>
</dbReference>
<evidence type="ECO:0000256" key="3">
    <source>
        <dbReference type="ARBA" id="ARBA00007494"/>
    </source>
</evidence>
<evidence type="ECO:0000313" key="16">
    <source>
        <dbReference type="EMBL" id="ABX08353.1"/>
    </source>
</evidence>
<organism evidence="16 17">
    <name type="scientific">Prochlorococcus marinus (strain MIT 9211)</name>
    <dbReference type="NCBI Taxonomy" id="93059"/>
    <lineage>
        <taxon>Bacteria</taxon>
        <taxon>Bacillati</taxon>
        <taxon>Cyanobacteriota</taxon>
        <taxon>Cyanophyceae</taxon>
        <taxon>Synechococcales</taxon>
        <taxon>Prochlorococcaceae</taxon>
        <taxon>Prochlorococcus</taxon>
    </lineage>
</organism>
<dbReference type="NCBIfam" id="NF011494">
    <property type="entry name" value="PRK14902.1"/>
    <property type="match status" value="1"/>
</dbReference>
<protein>
    <recommendedName>
        <fullName evidence="4">16S rRNA (cytosine(967)-C(5))-methyltransferase</fullName>
        <ecNumber evidence="4">2.1.1.176</ecNumber>
    </recommendedName>
    <alternativeName>
        <fullName evidence="11">16S rRNA m5C967 methyltransferase</fullName>
    </alternativeName>
    <alternativeName>
        <fullName evidence="12">rRNA (cytosine-C(5)-)-methyltransferase RsmB</fullName>
    </alternativeName>
</protein>
<evidence type="ECO:0000256" key="8">
    <source>
        <dbReference type="ARBA" id="ARBA00022679"/>
    </source>
</evidence>
<dbReference type="PRINTS" id="PR02008">
    <property type="entry name" value="RCMTFAMILY"/>
</dbReference>
<keyword evidence="6" id="KW-0698">rRNA processing</keyword>
<dbReference type="Pfam" id="PF01029">
    <property type="entry name" value="NusB"/>
    <property type="match status" value="1"/>
</dbReference>
<dbReference type="PANTHER" id="PTHR22807:SF53">
    <property type="entry name" value="RIBOSOMAL RNA SMALL SUBUNIT METHYLTRANSFERASE B-RELATED"/>
    <property type="match status" value="1"/>
</dbReference>
<evidence type="ECO:0000256" key="5">
    <source>
        <dbReference type="ARBA" id="ARBA00022490"/>
    </source>
</evidence>
<dbReference type="NCBIfam" id="TIGR00563">
    <property type="entry name" value="rsmB"/>
    <property type="match status" value="1"/>
</dbReference>
<evidence type="ECO:0000256" key="11">
    <source>
        <dbReference type="ARBA" id="ARBA00030399"/>
    </source>
</evidence>
<keyword evidence="9 14" id="KW-0949">S-adenosyl-L-methionine</keyword>
<comment type="function">
    <text evidence="1">Specifically methylates the cytosine at position 967 (m5C967) of 16S rRNA.</text>
</comment>
<dbReference type="InterPro" id="IPR006027">
    <property type="entry name" value="NusB_RsmB_TIM44"/>
</dbReference>
<dbReference type="EC" id="2.1.1.176" evidence="4"/>
<gene>
    <name evidence="16" type="primary">sun</name>
    <name evidence="16" type="ordered locus">P9211_04221</name>
</gene>